<keyword evidence="2" id="KW-1185">Reference proteome</keyword>
<dbReference type="Proteomes" id="UP001164746">
    <property type="component" value="Chromosome 10"/>
</dbReference>
<evidence type="ECO:0000313" key="2">
    <source>
        <dbReference type="Proteomes" id="UP001164746"/>
    </source>
</evidence>
<organism evidence="1 2">
    <name type="scientific">Mya arenaria</name>
    <name type="common">Soft-shell clam</name>
    <dbReference type="NCBI Taxonomy" id="6604"/>
    <lineage>
        <taxon>Eukaryota</taxon>
        <taxon>Metazoa</taxon>
        <taxon>Spiralia</taxon>
        <taxon>Lophotrochozoa</taxon>
        <taxon>Mollusca</taxon>
        <taxon>Bivalvia</taxon>
        <taxon>Autobranchia</taxon>
        <taxon>Heteroconchia</taxon>
        <taxon>Euheterodonta</taxon>
        <taxon>Imparidentia</taxon>
        <taxon>Neoheterodontei</taxon>
        <taxon>Myida</taxon>
        <taxon>Myoidea</taxon>
        <taxon>Myidae</taxon>
        <taxon>Mya</taxon>
    </lineage>
</organism>
<gene>
    <name evidence="1" type="ORF">MAR_032157</name>
</gene>
<dbReference type="EMBL" id="CP111021">
    <property type="protein sequence ID" value="WAR17563.1"/>
    <property type="molecule type" value="Genomic_DNA"/>
</dbReference>
<proteinExistence type="predicted"/>
<evidence type="ECO:0008006" key="3">
    <source>
        <dbReference type="Google" id="ProtNLM"/>
    </source>
</evidence>
<reference evidence="1" key="1">
    <citation type="submission" date="2022-11" db="EMBL/GenBank/DDBJ databases">
        <title>Centuries of genome instability and evolution in soft-shell clam transmissible cancer (bioRxiv).</title>
        <authorList>
            <person name="Hart S.F.M."/>
            <person name="Yonemitsu M.A."/>
            <person name="Giersch R.M."/>
            <person name="Beal B.F."/>
            <person name="Arriagada G."/>
            <person name="Davis B.W."/>
            <person name="Ostrander E.A."/>
            <person name="Goff S.P."/>
            <person name="Metzger M.J."/>
        </authorList>
    </citation>
    <scope>NUCLEOTIDE SEQUENCE</scope>
    <source>
        <strain evidence="1">MELC-2E11</strain>
        <tissue evidence="1">Siphon/mantle</tissue>
    </source>
</reference>
<name>A0ABY7F5W7_MYAAR</name>
<protein>
    <recommendedName>
        <fullName evidence="3">Secreted protein</fullName>
    </recommendedName>
</protein>
<accession>A0ABY7F5W7</accession>
<evidence type="ECO:0000313" key="1">
    <source>
        <dbReference type="EMBL" id="WAR17563.1"/>
    </source>
</evidence>
<sequence>MTSVLCVFFCGLLSDDHRVDDDGDGFLDENPDYSGTDWCKIDRLIRACLGTKLVEWQWHPLRREECPRPQ</sequence>